<dbReference type="CDD" id="cd00293">
    <property type="entry name" value="USP-like"/>
    <property type="match status" value="2"/>
</dbReference>
<comment type="similarity">
    <text evidence="1">Belongs to the universal stress protein A family.</text>
</comment>
<feature type="domain" description="UspA" evidence="2">
    <location>
        <begin position="13"/>
        <end position="148"/>
    </location>
</feature>
<accession>A0A3B1D6E0</accession>
<evidence type="ECO:0000259" key="2">
    <source>
        <dbReference type="Pfam" id="PF00582"/>
    </source>
</evidence>
<dbReference type="PANTHER" id="PTHR46268">
    <property type="entry name" value="STRESS RESPONSE PROTEIN NHAX"/>
    <property type="match status" value="1"/>
</dbReference>
<dbReference type="Gene3D" id="3.40.50.620">
    <property type="entry name" value="HUPs"/>
    <property type="match status" value="2"/>
</dbReference>
<dbReference type="InterPro" id="IPR006016">
    <property type="entry name" value="UspA"/>
</dbReference>
<dbReference type="PANTHER" id="PTHR46268:SF6">
    <property type="entry name" value="UNIVERSAL STRESS PROTEIN UP12"/>
    <property type="match status" value="1"/>
</dbReference>
<protein>
    <submittedName>
        <fullName evidence="3">Universal stress protein family</fullName>
    </submittedName>
</protein>
<evidence type="ECO:0000256" key="1">
    <source>
        <dbReference type="ARBA" id="ARBA00008791"/>
    </source>
</evidence>
<gene>
    <name evidence="3" type="ORF">MNBD_NITROSPIRAE02-1686</name>
</gene>
<dbReference type="InterPro" id="IPR006015">
    <property type="entry name" value="Universal_stress_UspA"/>
</dbReference>
<dbReference type="Pfam" id="PF00582">
    <property type="entry name" value="Usp"/>
    <property type="match status" value="2"/>
</dbReference>
<organism evidence="3">
    <name type="scientific">hydrothermal vent metagenome</name>
    <dbReference type="NCBI Taxonomy" id="652676"/>
    <lineage>
        <taxon>unclassified sequences</taxon>
        <taxon>metagenomes</taxon>
        <taxon>ecological metagenomes</taxon>
    </lineage>
</organism>
<reference evidence="3" key="1">
    <citation type="submission" date="2018-06" db="EMBL/GenBank/DDBJ databases">
        <authorList>
            <person name="Zhirakovskaya E."/>
        </authorList>
    </citation>
    <scope>NUCLEOTIDE SEQUENCE</scope>
</reference>
<dbReference type="InterPro" id="IPR014729">
    <property type="entry name" value="Rossmann-like_a/b/a_fold"/>
</dbReference>
<proteinExistence type="inferred from homology"/>
<feature type="domain" description="UspA" evidence="2">
    <location>
        <begin position="156"/>
        <end position="278"/>
    </location>
</feature>
<dbReference type="PRINTS" id="PR01438">
    <property type="entry name" value="UNVRSLSTRESS"/>
</dbReference>
<evidence type="ECO:0000313" key="3">
    <source>
        <dbReference type="EMBL" id="VAX30500.1"/>
    </source>
</evidence>
<dbReference type="AlphaFoldDB" id="A0A3B1D6E0"/>
<dbReference type="SUPFAM" id="SSF52402">
    <property type="entry name" value="Adenine nucleotide alpha hydrolases-like"/>
    <property type="match status" value="2"/>
</dbReference>
<sequence>MNTLDSCPITSLERILLCTDGSEYSEGAIREAISIAKRCNSKLHVISVVEVNPELEAYAPGLVEKIEKDTRKHLEDIKERAEQEGVTCDTITHEGEEPYRYIVKETARLNADLIIMGRHGRTGINRLMMGSVTARVIGHADCNVLVVPRAAVFTCKKILIATDGSEFSEKAVHEALDIAAASKSEAVIVSVASGDSELKEAGMHVRKAQEMADKKGIKVTTEIPVGTVYEMIIDVAEKEKVDLIVVGSHGRTGIKRLLMGSVAERVIGHASCTVLVVK</sequence>
<dbReference type="EMBL" id="UOGH01000166">
    <property type="protein sequence ID" value="VAX30500.1"/>
    <property type="molecule type" value="Genomic_DNA"/>
</dbReference>
<name>A0A3B1D6E0_9ZZZZ</name>